<dbReference type="RefSeq" id="WP_262096060.1">
    <property type="nucleotide sequence ID" value="NZ_JAOEGN010000006.1"/>
</dbReference>
<gene>
    <name evidence="1" type="ORF">N7603_03970</name>
</gene>
<keyword evidence="2" id="KW-1185">Reference proteome</keyword>
<sequence length="288" mass="34567">MNVFVLHFFKEKSRAFDYERILSFFDDVQEAQLGEVSESSSEVRMEYRHPILKTKADFVISRKSTVTDIYKLDPQFLDVNFRLEMPLMTPFYGAKKVFNIVERLCKEFNFAIYHDMFEDVLPFKMEVVEKVFDIVRKAYKEKYGYQLKDYHTFNDQKLNDCLKYVDEQYDLHRYYKELDIYVPNYFVVLDEDQKVHFSIEWRENTVTLFPPHIDYVYLRIGFDQKIIPFHELMAKIDKMTTGVPGFLQNTKVIEPKHLKKVMKIIKKTKFTPVNGTLVHIELEHVIDI</sequence>
<protein>
    <submittedName>
        <fullName evidence="1">Uncharacterized protein</fullName>
    </submittedName>
</protein>
<proteinExistence type="predicted"/>
<reference evidence="2" key="1">
    <citation type="submission" date="2023-07" db="EMBL/GenBank/DDBJ databases">
        <title>Novel Mycoplasma species identified in domestic and wild animals.</title>
        <authorList>
            <person name="Volokhov D.V."/>
            <person name="Furtak V.A."/>
            <person name="Zagorodnyaya T.A."/>
        </authorList>
    </citation>
    <scope>NUCLEOTIDE SEQUENCE [LARGE SCALE GENOMIC DNA]</scope>
    <source>
        <strain evidence="2">92-19</strain>
    </source>
</reference>
<comment type="caution">
    <text evidence="1">The sequence shown here is derived from an EMBL/GenBank/DDBJ whole genome shotgun (WGS) entry which is preliminary data.</text>
</comment>
<dbReference type="EMBL" id="JAOEGN010000006">
    <property type="protein sequence ID" value="MCU0104807.1"/>
    <property type="molecule type" value="Genomic_DNA"/>
</dbReference>
<evidence type="ECO:0000313" key="1">
    <source>
        <dbReference type="EMBL" id="MCU0104807.1"/>
    </source>
</evidence>
<name>A0ABT2PYI0_9MOLU</name>
<dbReference type="Proteomes" id="UP001209076">
    <property type="component" value="Unassembled WGS sequence"/>
</dbReference>
<organism evidence="1 2">
    <name type="scientific">Paracholeplasma vituli</name>
    <dbReference type="NCBI Taxonomy" id="69473"/>
    <lineage>
        <taxon>Bacteria</taxon>
        <taxon>Bacillati</taxon>
        <taxon>Mycoplasmatota</taxon>
        <taxon>Mollicutes</taxon>
        <taxon>Acholeplasmatales</taxon>
        <taxon>Acholeplasmataceae</taxon>
        <taxon>Paracholeplasma</taxon>
    </lineage>
</organism>
<accession>A0ABT2PYI0</accession>
<evidence type="ECO:0000313" key="2">
    <source>
        <dbReference type="Proteomes" id="UP001209076"/>
    </source>
</evidence>